<evidence type="ECO:0000313" key="2">
    <source>
        <dbReference type="Proteomes" id="UP000754563"/>
    </source>
</evidence>
<organism evidence="1 2">
    <name type="scientific">Candidatus Dojkabacteria bacterium</name>
    <dbReference type="NCBI Taxonomy" id="2099670"/>
    <lineage>
        <taxon>Bacteria</taxon>
        <taxon>Candidatus Dojkabacteria</taxon>
    </lineage>
</organism>
<dbReference type="InterPro" id="IPR053738">
    <property type="entry name" value="Lambda_capsid_assembly"/>
</dbReference>
<comment type="caution">
    <text evidence="1">The sequence shown here is derived from an EMBL/GenBank/DDBJ whole genome shotgun (WGS) entry which is preliminary data.</text>
</comment>
<evidence type="ECO:0008006" key="3">
    <source>
        <dbReference type="Google" id="ProtNLM"/>
    </source>
</evidence>
<proteinExistence type="predicted"/>
<sequence>MSNAAIRHNEQKSKILTAYAHGFTQAELIGTKVLPIVAETQKNLEVPIFGQDSFVAVNTERAVGGTPAEGTSEKVTTTTVNLKEYSYSEKIDRLEYEDGDTFNLKKSKSRNALQKVLNGQEARIAAAVNDYASYGSGSKETLTSTDQWTHASSDPYSQIMDAIASGRSKLGVAFNTLTMGPDSWNALIQNVKLNQKLSDGRVGLTNMKAILQLLDGIENIYVGYGVSRVGTTNSFIWTDNAILSYTTTNKNPNRFDPSFGFTFQKKGHPYITESQDQHGNIDYFTAYLQDAPTIVSYDAAYILKDTNA</sequence>
<accession>A0A955L9C9</accession>
<name>A0A955L9C9_9BACT</name>
<reference evidence="1" key="1">
    <citation type="submission" date="2020-04" db="EMBL/GenBank/DDBJ databases">
        <authorList>
            <person name="Zhang T."/>
        </authorList>
    </citation>
    <scope>NUCLEOTIDE SEQUENCE</scope>
    <source>
        <strain evidence="1">HKST-UBA11</strain>
    </source>
</reference>
<dbReference type="Gene3D" id="3.90.1690.10">
    <property type="entry name" value="phage-related protein like domain"/>
    <property type="match status" value="1"/>
</dbReference>
<evidence type="ECO:0000313" key="1">
    <source>
        <dbReference type="EMBL" id="MCA9386047.1"/>
    </source>
</evidence>
<protein>
    <recommendedName>
        <fullName evidence="3">Phage major capsid protein</fullName>
    </recommendedName>
</protein>
<dbReference type="AlphaFoldDB" id="A0A955L9C9"/>
<dbReference type="EMBL" id="JAGQLH010000072">
    <property type="protein sequence ID" value="MCA9386047.1"/>
    <property type="molecule type" value="Genomic_DNA"/>
</dbReference>
<gene>
    <name evidence="1" type="ORF">KC717_05355</name>
</gene>
<reference evidence="1" key="2">
    <citation type="journal article" date="2021" name="Microbiome">
        <title>Successional dynamics and alternative stable states in a saline activated sludge microbial community over 9 years.</title>
        <authorList>
            <person name="Wang Y."/>
            <person name="Ye J."/>
            <person name="Ju F."/>
            <person name="Liu L."/>
            <person name="Boyd J.A."/>
            <person name="Deng Y."/>
            <person name="Parks D.H."/>
            <person name="Jiang X."/>
            <person name="Yin X."/>
            <person name="Woodcroft B.J."/>
            <person name="Tyson G.W."/>
            <person name="Hugenholtz P."/>
            <person name="Polz M.F."/>
            <person name="Zhang T."/>
        </authorList>
    </citation>
    <scope>NUCLEOTIDE SEQUENCE</scope>
    <source>
        <strain evidence="1">HKST-UBA11</strain>
    </source>
</reference>
<dbReference type="Proteomes" id="UP000754563">
    <property type="component" value="Unassembled WGS sequence"/>
</dbReference>